<protein>
    <recommendedName>
        <fullName evidence="3">Inner membrane protein YjeT (Clustered with HflC)</fullName>
    </recommendedName>
</protein>
<feature type="transmembrane region" description="Helical" evidence="1">
    <location>
        <begin position="45"/>
        <end position="62"/>
    </location>
</feature>
<dbReference type="AlphaFoldDB" id="A0A3B0VTE6"/>
<gene>
    <name evidence="2" type="ORF">MNBD_GAMMA02-539</name>
</gene>
<dbReference type="PANTHER" id="PTHR38602:SF1">
    <property type="entry name" value="INNER MEMBRANE PROTEIN"/>
    <property type="match status" value="1"/>
</dbReference>
<evidence type="ECO:0000256" key="1">
    <source>
        <dbReference type="SAM" id="Phobius"/>
    </source>
</evidence>
<feature type="transmembrane region" description="Helical" evidence="1">
    <location>
        <begin position="6"/>
        <end position="24"/>
    </location>
</feature>
<sequence>MIEHPIIAAIALVMIFEGIMPFIAPKAWKNTLLQLAQMEDKHLRIFGAIMMVAGALIFKYIQS</sequence>
<proteinExistence type="predicted"/>
<keyword evidence="1" id="KW-0472">Membrane</keyword>
<accession>A0A3B0VTE6</accession>
<keyword evidence="1" id="KW-1133">Transmembrane helix</keyword>
<evidence type="ECO:0000313" key="2">
    <source>
        <dbReference type="EMBL" id="VAW46948.1"/>
    </source>
</evidence>
<dbReference type="InterPro" id="IPR019201">
    <property type="entry name" value="DUF2065"/>
</dbReference>
<name>A0A3B0VTE6_9ZZZZ</name>
<dbReference type="Pfam" id="PF09838">
    <property type="entry name" value="DUF2065"/>
    <property type="match status" value="1"/>
</dbReference>
<reference evidence="2" key="1">
    <citation type="submission" date="2018-06" db="EMBL/GenBank/DDBJ databases">
        <authorList>
            <person name="Zhirakovskaya E."/>
        </authorList>
    </citation>
    <scope>NUCLEOTIDE SEQUENCE</scope>
</reference>
<dbReference type="EMBL" id="UOFA01000314">
    <property type="protein sequence ID" value="VAW46948.1"/>
    <property type="molecule type" value="Genomic_DNA"/>
</dbReference>
<keyword evidence="1" id="KW-0812">Transmembrane</keyword>
<dbReference type="PANTHER" id="PTHR38602">
    <property type="entry name" value="INNER MEMBRANE PROTEIN-RELATED"/>
    <property type="match status" value="1"/>
</dbReference>
<organism evidence="2">
    <name type="scientific">hydrothermal vent metagenome</name>
    <dbReference type="NCBI Taxonomy" id="652676"/>
    <lineage>
        <taxon>unclassified sequences</taxon>
        <taxon>metagenomes</taxon>
        <taxon>ecological metagenomes</taxon>
    </lineage>
</organism>
<evidence type="ECO:0008006" key="3">
    <source>
        <dbReference type="Google" id="ProtNLM"/>
    </source>
</evidence>